<evidence type="ECO:0000313" key="3">
    <source>
        <dbReference type="RefSeq" id="XP_006822144.1"/>
    </source>
</evidence>
<dbReference type="InterPro" id="IPR012674">
    <property type="entry name" value="Calycin"/>
</dbReference>
<dbReference type="PRINTS" id="PR00178">
    <property type="entry name" value="FATTYACIDBP"/>
</dbReference>
<dbReference type="Gene3D" id="2.40.128.20">
    <property type="match status" value="1"/>
</dbReference>
<proteinExistence type="inferred from homology"/>
<dbReference type="Proteomes" id="UP000694865">
    <property type="component" value="Unplaced"/>
</dbReference>
<dbReference type="InterPro" id="IPR031259">
    <property type="entry name" value="ILBP"/>
</dbReference>
<dbReference type="InterPro" id="IPR000463">
    <property type="entry name" value="Fatty_acid-bd"/>
</dbReference>
<organism evidence="2 3">
    <name type="scientific">Saccoglossus kowalevskii</name>
    <name type="common">Acorn worm</name>
    <dbReference type="NCBI Taxonomy" id="10224"/>
    <lineage>
        <taxon>Eukaryota</taxon>
        <taxon>Metazoa</taxon>
        <taxon>Hemichordata</taxon>
        <taxon>Enteropneusta</taxon>
        <taxon>Harrimaniidae</taxon>
        <taxon>Saccoglossus</taxon>
    </lineage>
</organism>
<reference evidence="3" key="1">
    <citation type="submission" date="2025-08" db="UniProtKB">
        <authorList>
            <consortium name="RefSeq"/>
        </authorList>
    </citation>
    <scope>IDENTIFICATION</scope>
    <source>
        <tissue evidence="3">Testes</tissue>
    </source>
</reference>
<accession>A0ABM0MQ53</accession>
<dbReference type="CDD" id="cd00742">
    <property type="entry name" value="FABP"/>
    <property type="match status" value="1"/>
</dbReference>
<name>A0ABM0MQ53_SACKO</name>
<sequence length="135" mass="15357">MAASIDFSGSWKLSRSENFEEYLNGMGVGIIMRKAATIMTPTCKIIQNGDEMEIKMCVPMTTLVQKFRIGEPFQDTSPSGEIKTMIAKWEDGKLVFNESEEKEVHHSVIREIIDDEMVMTCIVGDITCKRIFKRI</sequence>
<evidence type="ECO:0000256" key="1">
    <source>
        <dbReference type="ARBA" id="ARBA00008390"/>
    </source>
</evidence>
<gene>
    <name evidence="3" type="primary">LOC102801683</name>
</gene>
<dbReference type="Pfam" id="PF14651">
    <property type="entry name" value="Lipocalin_7"/>
    <property type="match status" value="1"/>
</dbReference>
<dbReference type="RefSeq" id="XP_006822144.1">
    <property type="nucleotide sequence ID" value="XM_006822081.1"/>
</dbReference>
<comment type="similarity">
    <text evidence="1">Belongs to the calycin superfamily. Fatty-acid binding protein (FABP) family.</text>
</comment>
<protein>
    <submittedName>
        <fullName evidence="3">Fatty acid-binding protein, epidermal-like</fullName>
    </submittedName>
</protein>
<dbReference type="SUPFAM" id="SSF50814">
    <property type="entry name" value="Lipocalins"/>
    <property type="match status" value="1"/>
</dbReference>
<dbReference type="GeneID" id="102801683"/>
<evidence type="ECO:0000313" key="2">
    <source>
        <dbReference type="Proteomes" id="UP000694865"/>
    </source>
</evidence>
<keyword evidence="2" id="KW-1185">Reference proteome</keyword>
<dbReference type="PANTHER" id="PTHR11955">
    <property type="entry name" value="FATTY ACID BINDING PROTEIN"/>
    <property type="match status" value="1"/>
</dbReference>